<evidence type="ECO:0000256" key="9">
    <source>
        <dbReference type="ARBA" id="ARBA00023204"/>
    </source>
</evidence>
<dbReference type="Pfam" id="PF03850">
    <property type="entry name" value="Tfb4"/>
    <property type="match status" value="1"/>
</dbReference>
<dbReference type="GO" id="GO:0006355">
    <property type="term" value="P:regulation of DNA-templated transcription"/>
    <property type="evidence" value="ECO:0007669"/>
    <property type="project" value="InterPro"/>
</dbReference>
<evidence type="ECO:0000256" key="3">
    <source>
        <dbReference type="ARBA" id="ARBA00022723"/>
    </source>
</evidence>
<dbReference type="Proteomes" id="UP001165289">
    <property type="component" value="Unassembled WGS sequence"/>
</dbReference>
<evidence type="ECO:0000256" key="6">
    <source>
        <dbReference type="ARBA" id="ARBA00022833"/>
    </source>
</evidence>
<keyword evidence="9 11" id="KW-0234">DNA repair</keyword>
<reference evidence="12 13" key="1">
    <citation type="journal article" date="2023" name="BMC Biol.">
        <title>The compact genome of the sponge Oopsacas minuta (Hexactinellida) is lacking key metazoan core genes.</title>
        <authorList>
            <person name="Santini S."/>
            <person name="Schenkelaars Q."/>
            <person name="Jourda C."/>
            <person name="Duchesne M."/>
            <person name="Belahbib H."/>
            <person name="Rocher C."/>
            <person name="Selva M."/>
            <person name="Riesgo A."/>
            <person name="Vervoort M."/>
            <person name="Leys S.P."/>
            <person name="Kodjabachian L."/>
            <person name="Le Bivic A."/>
            <person name="Borchiellini C."/>
            <person name="Claverie J.M."/>
            <person name="Renard E."/>
        </authorList>
    </citation>
    <scope>NUCLEOTIDE SEQUENCE [LARGE SCALE GENOMIC DNA]</scope>
    <source>
        <strain evidence="12">SPO-2</strain>
    </source>
</reference>
<sequence length="297" mass="32739">MAEFLQDFESSKDTVVEVNYRLLLVIIETSSSIWAGQGRTTDSLSLQEYLETVIVFINSFLSMDRLNRVLVLAAHNNASYYLYPSAGIASLDTKSLFDSVDMSGVSSAIITNSRKLLAETCGTLLTRDVSGLPSALARSLCYANKFKGLVPPGVRLLARALVINSSPVDSSQYMTFMNASFAAQKESISIDTCLLIEDSSLLQQVTSITGGLYLRKAGHSALLQYLLWFYLPEVEIRDWFLQPPKSSVDTRASCCCHGDMTELGHICSVCFSVYCKFTPICHVCETAFKLPQLGIKK</sequence>
<dbReference type="GO" id="GO:0008270">
    <property type="term" value="F:zinc ion binding"/>
    <property type="evidence" value="ECO:0007669"/>
    <property type="project" value="UniProtKB-KW"/>
</dbReference>
<keyword evidence="6 11" id="KW-0862">Zinc</keyword>
<keyword evidence="10 11" id="KW-0539">Nucleus</keyword>
<comment type="subcellular location">
    <subcellularLocation>
        <location evidence="1 11">Nucleus</location>
    </subcellularLocation>
</comment>
<dbReference type="EMBL" id="JAKMXF010000001">
    <property type="protein sequence ID" value="KAI6661994.1"/>
    <property type="molecule type" value="Genomic_DNA"/>
</dbReference>
<comment type="subunit">
    <text evidence="11">Part of a TFIID-containing RNA polymerase II pre-initiation complex that is composed of TBP and at least GTF2A1, GTF2A2, GTF2E1, GTF2E2, GTF2F1, GTF2H2, GTF2H3, GTF2H4, GTF2H5, GTF2B, TCEA1, ERCC2, ERCC3, TAF1, TAF2, TAF3, TAF4, TAF5, TAF6, TAF7, TAF8, TAF9, TAF10, TAF11, TAF12 and TAF13. Component of the 7-subunit TFIIH core complex composed of XPB/ERCC3, XPD/ERCC2, GTF2H1, GTF2H2, GTF2H3, GTF2H4 and GTF2H5, which is active in NER. The core complex associates with the 3-subunit CDK-activating kinase (CAK) module composed of CCNH/cyclin H, CDK7 and MNAT1 to form the 10-subunit holoenzyme (holo-TFIIH) active in transcription. Interacts with RARA; the interaction requires prior phosphorylation of RARA on 'Ser-369' which then enhances interaction of RARA with CDK7.</text>
</comment>
<keyword evidence="7 11" id="KW-0805">Transcription regulation</keyword>
<evidence type="ECO:0000256" key="11">
    <source>
        <dbReference type="RuleBase" id="RU368090"/>
    </source>
</evidence>
<keyword evidence="5 11" id="KW-0863">Zinc-finger</keyword>
<dbReference type="GO" id="GO:0006289">
    <property type="term" value="P:nucleotide-excision repair"/>
    <property type="evidence" value="ECO:0007669"/>
    <property type="project" value="UniProtKB-UniRule"/>
</dbReference>
<evidence type="ECO:0000256" key="10">
    <source>
        <dbReference type="ARBA" id="ARBA00023242"/>
    </source>
</evidence>
<evidence type="ECO:0000256" key="5">
    <source>
        <dbReference type="ARBA" id="ARBA00022771"/>
    </source>
</evidence>
<comment type="caution">
    <text evidence="12">The sequence shown here is derived from an EMBL/GenBank/DDBJ whole genome shotgun (WGS) entry which is preliminary data.</text>
</comment>
<organism evidence="12 13">
    <name type="scientific">Oopsacas minuta</name>
    <dbReference type="NCBI Taxonomy" id="111878"/>
    <lineage>
        <taxon>Eukaryota</taxon>
        <taxon>Metazoa</taxon>
        <taxon>Porifera</taxon>
        <taxon>Hexactinellida</taxon>
        <taxon>Hexasterophora</taxon>
        <taxon>Lyssacinosida</taxon>
        <taxon>Leucopsacidae</taxon>
        <taxon>Oopsacas</taxon>
    </lineage>
</organism>
<dbReference type="Gene3D" id="3.40.50.410">
    <property type="entry name" value="von Willebrand factor, type A domain"/>
    <property type="match status" value="1"/>
</dbReference>
<evidence type="ECO:0000256" key="1">
    <source>
        <dbReference type="ARBA" id="ARBA00004123"/>
    </source>
</evidence>
<name>A0AAV7KLM1_9METZ</name>
<dbReference type="InterPro" id="IPR004600">
    <property type="entry name" value="TFIIH_Tfb4/GTF2H3"/>
</dbReference>
<evidence type="ECO:0000313" key="13">
    <source>
        <dbReference type="Proteomes" id="UP001165289"/>
    </source>
</evidence>
<gene>
    <name evidence="12" type="ORF">LOD99_9581</name>
</gene>
<comment type="function">
    <text evidence="11">Component of the general transcription and DNA repair factor IIH (TFIIH) core complex, which is involved in general and transcription-coupled nucleotide excision repair (NER) of damaged DNA and, when complexed to CAK, in RNA transcription by RNA polymerase II. In NER, TFIIH acts by opening DNA around the lesion to allow the excision of the damaged oligonucleotide and its replacement by a new DNA fragment. In transcription, TFIIH has an essential role in transcription initiation. When the pre-initiation complex (PIC) has been established, TFIIH is required for promoter opening and promoter escape. Phosphorylation of the C-terminal tail (CTD) of the largest subunit of RNA polymerase II by the kinase module CAK controls the initiation of transcription.</text>
</comment>
<proteinExistence type="inferred from homology"/>
<evidence type="ECO:0000313" key="12">
    <source>
        <dbReference type="EMBL" id="KAI6661994.1"/>
    </source>
</evidence>
<dbReference type="PANTHER" id="PTHR12831">
    <property type="entry name" value="TRANSCRIPTION INITIATION FACTOR IIH TFIIH , POLYPEPTIDE 3-RELATED"/>
    <property type="match status" value="1"/>
</dbReference>
<evidence type="ECO:0000256" key="7">
    <source>
        <dbReference type="ARBA" id="ARBA00023015"/>
    </source>
</evidence>
<evidence type="ECO:0000256" key="8">
    <source>
        <dbReference type="ARBA" id="ARBA00023163"/>
    </source>
</evidence>
<keyword evidence="3 11" id="KW-0479">Metal-binding</keyword>
<evidence type="ECO:0000256" key="4">
    <source>
        <dbReference type="ARBA" id="ARBA00022763"/>
    </source>
</evidence>
<accession>A0AAV7KLM1</accession>
<keyword evidence="4 11" id="KW-0227">DNA damage</keyword>
<dbReference type="AlphaFoldDB" id="A0AAV7KLM1"/>
<keyword evidence="13" id="KW-1185">Reference proteome</keyword>
<dbReference type="InterPro" id="IPR036465">
    <property type="entry name" value="vWFA_dom_sf"/>
</dbReference>
<dbReference type="PANTHER" id="PTHR12831:SF0">
    <property type="entry name" value="GENERAL TRANSCRIPTION FACTOR IIH SUBUNIT 3"/>
    <property type="match status" value="1"/>
</dbReference>
<dbReference type="GO" id="GO:0005675">
    <property type="term" value="C:transcription factor TFIIH holo complex"/>
    <property type="evidence" value="ECO:0007669"/>
    <property type="project" value="UniProtKB-UniRule"/>
</dbReference>
<comment type="similarity">
    <text evidence="2 11">Belongs to the TFB4 family.</text>
</comment>
<protein>
    <recommendedName>
        <fullName evidence="11">General transcription factor IIH subunit 3</fullName>
    </recommendedName>
    <alternativeName>
        <fullName evidence="11">General transcription factor IIH polypeptide 3</fullName>
    </alternativeName>
</protein>
<evidence type="ECO:0000256" key="2">
    <source>
        <dbReference type="ARBA" id="ARBA00005273"/>
    </source>
</evidence>
<dbReference type="GO" id="GO:0000439">
    <property type="term" value="C:transcription factor TFIIH core complex"/>
    <property type="evidence" value="ECO:0007669"/>
    <property type="project" value="UniProtKB-UniRule"/>
</dbReference>
<keyword evidence="8 11" id="KW-0804">Transcription</keyword>